<proteinExistence type="predicted"/>
<comment type="caution">
    <text evidence="2">The sequence shown here is derived from an EMBL/GenBank/DDBJ whole genome shotgun (WGS) entry which is preliminary data.</text>
</comment>
<dbReference type="InterPro" id="IPR050490">
    <property type="entry name" value="Bact_solute-bd_prot1"/>
</dbReference>
<protein>
    <submittedName>
        <fullName evidence="2">Extracellular solute-binding protein</fullName>
    </submittedName>
</protein>
<dbReference type="EMBL" id="JBHSMI010000042">
    <property type="protein sequence ID" value="MFC5405802.1"/>
    <property type="molecule type" value="Genomic_DNA"/>
</dbReference>
<evidence type="ECO:0000313" key="3">
    <source>
        <dbReference type="Proteomes" id="UP001596113"/>
    </source>
</evidence>
<reference evidence="3" key="1">
    <citation type="journal article" date="2019" name="Int. J. Syst. Evol. Microbiol.">
        <title>The Global Catalogue of Microorganisms (GCM) 10K type strain sequencing project: providing services to taxonomists for standard genome sequencing and annotation.</title>
        <authorList>
            <consortium name="The Broad Institute Genomics Platform"/>
            <consortium name="The Broad Institute Genome Sequencing Center for Infectious Disease"/>
            <person name="Wu L."/>
            <person name="Ma J."/>
        </authorList>
    </citation>
    <scope>NUCLEOTIDE SEQUENCE [LARGE SCALE GENOMIC DNA]</scope>
    <source>
        <strain evidence="3">CGMCC 1.18575</strain>
    </source>
</reference>
<dbReference type="Pfam" id="PF01547">
    <property type="entry name" value="SBP_bac_1"/>
    <property type="match status" value="1"/>
</dbReference>
<gene>
    <name evidence="2" type="ORF">ACFPOF_23915</name>
</gene>
<dbReference type="SUPFAM" id="SSF53850">
    <property type="entry name" value="Periplasmic binding protein-like II"/>
    <property type="match status" value="1"/>
</dbReference>
<dbReference type="PANTHER" id="PTHR43649">
    <property type="entry name" value="ARABINOSE-BINDING PROTEIN-RELATED"/>
    <property type="match status" value="1"/>
</dbReference>
<keyword evidence="1" id="KW-0175">Coiled coil</keyword>
<dbReference type="Proteomes" id="UP001596113">
    <property type="component" value="Unassembled WGS sequence"/>
</dbReference>
<accession>A0ABW0I3D1</accession>
<organism evidence="2 3">
    <name type="scientific">Cohnella soli</name>
    <dbReference type="NCBI Taxonomy" id="425005"/>
    <lineage>
        <taxon>Bacteria</taxon>
        <taxon>Bacillati</taxon>
        <taxon>Bacillota</taxon>
        <taxon>Bacilli</taxon>
        <taxon>Bacillales</taxon>
        <taxon>Paenibacillaceae</taxon>
        <taxon>Cohnella</taxon>
    </lineage>
</organism>
<feature type="coiled-coil region" evidence="1">
    <location>
        <begin position="461"/>
        <end position="488"/>
    </location>
</feature>
<dbReference type="Gene3D" id="2.60.120.260">
    <property type="entry name" value="Galactose-binding domain-like"/>
    <property type="match status" value="2"/>
</dbReference>
<evidence type="ECO:0000313" key="2">
    <source>
        <dbReference type="EMBL" id="MFC5405802.1"/>
    </source>
</evidence>
<evidence type="ECO:0000256" key="1">
    <source>
        <dbReference type="SAM" id="Coils"/>
    </source>
</evidence>
<dbReference type="InterPro" id="IPR006059">
    <property type="entry name" value="SBP"/>
</dbReference>
<dbReference type="PANTHER" id="PTHR43649:SF27">
    <property type="entry name" value="EXTRACELLULAR SOLUTE-BINDING PROTEIN FAMILY 1"/>
    <property type="match status" value="1"/>
</dbReference>
<dbReference type="Gene3D" id="3.40.190.10">
    <property type="entry name" value="Periplasmic binding protein-like II"/>
    <property type="match status" value="1"/>
</dbReference>
<keyword evidence="3" id="KW-1185">Reference proteome</keyword>
<name>A0ABW0I3D1_9BACL</name>
<sequence>MGRRSRRVFGGLLATICLAIVLIGAPGSLQFVQEKQAADDEAGPSADSDVTQRAKYASNSDVAQRAKYASDSLEPFYYETLQRWKEEGVLSGRQELRISAASFNRKSPDAEAHSAAYAGESDVLVWPNEKGWVEYDVEVEDDGLYELAIEYAPFGEKDGGSQQAVILGLKINGEYPFREARSMAFERSFRELPAQFDENGNQLRSQLEEAEGWRSKPISDSSGAYALPLLWHLKKGGNTVRIEALQQPVAFRAITAAPPSMLPSYSEARTGYPSVLSTASDMIVVEAEHFSYKNSTGIQVVYDKDPLTTPRSLTAKIFNTLGGYTWSKGGQAVTWDFEVPADGLYKLGFRAYQGFRKNLTGFRTISLDGRIPFEELASYPFAYSSNWKVFALQDQEDQPYEFFLSKGNHSITLEANYEPYTPIIVDIDWISQELRSVAWDIRVATGNREDKLRVWNVEKDIPGITERLAKLQSKLTELTKRMVSINNATDTVSQSFKSAAKDIEGLLRKPDEIPYSQLTIGTLQEKLEAQRIELISSPLQLDKLFIAPVEQSFPRTTARFLEKMKGSLQSLWYSFSDKNQFSKQKGEELNVWMLWGRDYVDELQQLADEKFTPKYGIKVRVNLIQTSDLLVLGKAAGILPDVALGIPEGLPYQMALRNAAFDLSTMPGAQKLLDGYHPGSLLPYYYDGGYYGLPETTNFKVLFYRKDILDELGLKVPNTWDDVYSMMPTLLQNEYNFYVDPGDFTYMFFQNGVDLYTPDGLSTALNTPEAFDAFKKWTDLFNVYGMDRQVQSFYNQFRRGTMPIGVADFSMYMQLLVAAPEILNTWEIAPVPGTIRPDGSFVRWSGASGNSMMLFKDTPKSKQELAWQFLQWYTSDETQTEYGLNMEQYRGEEFRWNTANVRAFARMPWKKDDLNVILEQWKWIKEIPNVPGGYISTRELSFALNRATISNELAGGAGLENPRIALEKGIKEINRELDRKLREFHMVDRDGKVLKTLDLPQITEPWKGAEINAK</sequence>
<dbReference type="RefSeq" id="WP_378137418.1">
    <property type="nucleotide sequence ID" value="NZ_JBHSMI010000042.1"/>
</dbReference>